<feature type="compositionally biased region" description="Basic and acidic residues" evidence="1">
    <location>
        <begin position="339"/>
        <end position="355"/>
    </location>
</feature>
<keyword evidence="2" id="KW-0732">Signal</keyword>
<keyword evidence="4" id="KW-1185">Reference proteome</keyword>
<feature type="region of interest" description="Disordered" evidence="1">
    <location>
        <begin position="330"/>
        <end position="355"/>
    </location>
</feature>
<gene>
    <name evidence="3" type="ORF">PG991_015511</name>
</gene>
<feature type="signal peptide" evidence="2">
    <location>
        <begin position="1"/>
        <end position="20"/>
    </location>
</feature>
<reference evidence="3 4" key="1">
    <citation type="submission" date="2023-01" db="EMBL/GenBank/DDBJ databases">
        <title>Analysis of 21 Apiospora genomes using comparative genomics revels a genus with tremendous synthesis potential of carbohydrate active enzymes and secondary metabolites.</title>
        <authorList>
            <person name="Sorensen T."/>
        </authorList>
    </citation>
    <scope>NUCLEOTIDE SEQUENCE [LARGE SCALE GENOMIC DNA]</scope>
    <source>
        <strain evidence="3 4">CBS 20057</strain>
    </source>
</reference>
<comment type="caution">
    <text evidence="3">The sequence shown here is derived from an EMBL/GenBank/DDBJ whole genome shotgun (WGS) entry which is preliminary data.</text>
</comment>
<accession>A0ABR1R1W8</accession>
<evidence type="ECO:0000256" key="2">
    <source>
        <dbReference type="SAM" id="SignalP"/>
    </source>
</evidence>
<protein>
    <submittedName>
        <fullName evidence="3">Uncharacterized protein</fullName>
    </submittedName>
</protein>
<proteinExistence type="predicted"/>
<sequence length="505" mass="53395">MAAANAVINILALGVGGLLSAPALVDFFSSPLPDKIQVNIGAGATNSSEAVPDGQDLKGNAPRVTLFDINGVEIGSGTNDAIVSDGGSVTVTIEGKEGSDTSKVPQYIQLSAFGSDPICVSWLTTSSSTSSGADFRSWNGAAAKFCDVPWYPSVAPMPGVTTLFQPPCFWLSNTGEFVVGMSARLVDFFFPGTASDQSNQTATQWQQFPDTLCNAPGRQQFYKNLGVCIAFYPSGLSVVNQKDPETGFDADFDAIQSSHTHSCSLAGIPFNNVDLGGGKPTPAFEESLLAGLTLKSAITPGLGRRADATGAPVADQDPAVISSTTATHQPLITEAATLPEKKQQQQPEKRKMKEPVLDRRVEKRHEEAHRWCQEHHLVVSEHTAHSAVEVCESASSWGPDFVAVAEGVFCDMCNRQLYPLCGNGSVSGSGSGMGFTNGTTTAEVTIATAEPNASEGVRKALRPAAGPGAATCFNMQTKQLRVPARLRRSSGSVPVKRYQVVKHWK</sequence>
<organism evidence="3 4">
    <name type="scientific">Apiospora marii</name>
    <dbReference type="NCBI Taxonomy" id="335849"/>
    <lineage>
        <taxon>Eukaryota</taxon>
        <taxon>Fungi</taxon>
        <taxon>Dikarya</taxon>
        <taxon>Ascomycota</taxon>
        <taxon>Pezizomycotina</taxon>
        <taxon>Sordariomycetes</taxon>
        <taxon>Xylariomycetidae</taxon>
        <taxon>Amphisphaeriales</taxon>
        <taxon>Apiosporaceae</taxon>
        <taxon>Apiospora</taxon>
    </lineage>
</organism>
<feature type="chain" id="PRO_5047048828" evidence="2">
    <location>
        <begin position="21"/>
        <end position="505"/>
    </location>
</feature>
<dbReference type="Proteomes" id="UP001396898">
    <property type="component" value="Unassembled WGS sequence"/>
</dbReference>
<evidence type="ECO:0000256" key="1">
    <source>
        <dbReference type="SAM" id="MobiDB-lite"/>
    </source>
</evidence>
<evidence type="ECO:0000313" key="4">
    <source>
        <dbReference type="Proteomes" id="UP001396898"/>
    </source>
</evidence>
<dbReference type="EMBL" id="JAQQWI010000022">
    <property type="protein sequence ID" value="KAK7996044.1"/>
    <property type="molecule type" value="Genomic_DNA"/>
</dbReference>
<evidence type="ECO:0000313" key="3">
    <source>
        <dbReference type="EMBL" id="KAK7996044.1"/>
    </source>
</evidence>
<name>A0ABR1R1W8_9PEZI</name>